<gene>
    <name evidence="4" type="ORF">R5R35_009580</name>
</gene>
<dbReference type="InterPro" id="IPR002328">
    <property type="entry name" value="ADH_Zn_CS"/>
</dbReference>
<dbReference type="EMBL" id="JAZDUA010000221">
    <property type="protein sequence ID" value="KAK7863774.1"/>
    <property type="molecule type" value="Genomic_DNA"/>
</dbReference>
<dbReference type="InterPro" id="IPR013154">
    <property type="entry name" value="ADH-like_N"/>
</dbReference>
<dbReference type="AlphaFoldDB" id="A0AAN9Z5J2"/>
<evidence type="ECO:0000259" key="3">
    <source>
        <dbReference type="SMART" id="SM00829"/>
    </source>
</evidence>
<dbReference type="InterPro" id="IPR036291">
    <property type="entry name" value="NAD(P)-bd_dom_sf"/>
</dbReference>
<dbReference type="GO" id="GO:0008270">
    <property type="term" value="F:zinc ion binding"/>
    <property type="evidence" value="ECO:0007669"/>
    <property type="project" value="InterPro"/>
</dbReference>
<dbReference type="Gene3D" id="3.90.180.10">
    <property type="entry name" value="Medium-chain alcohol dehydrogenases, catalytic domain"/>
    <property type="match status" value="1"/>
</dbReference>
<dbReference type="PROSITE" id="PS00059">
    <property type="entry name" value="ADH_ZINC"/>
    <property type="match status" value="1"/>
</dbReference>
<keyword evidence="2" id="KW-0862">Zinc</keyword>
<accession>A0AAN9Z5J2</accession>
<feature type="domain" description="Enoyl reductase (ER)" evidence="3">
    <location>
        <begin position="47"/>
        <end position="361"/>
    </location>
</feature>
<protein>
    <recommendedName>
        <fullName evidence="3">Enoyl reductase (ER) domain-containing protein</fullName>
    </recommendedName>
</protein>
<sequence>MNMAALVTKVLGRCSLPRLNNFEPTNISRQLTRFASVKAAVLHELCGQLKVENVERKKKLEKNEVRVKVHTCGLNVSDYLVTRGEYDVKPKLPFIPGHEVAGKIIEVGSGVSKEFGVGSRVLALSKKEFGGLSEEVVVAQSDLWTIPTTISYQTAAALADNYSTVLIGLGRRAKIKENDVLLIGAGSGGLGLAALDFAANVYKAKAIVICSSEERAAALREKGAWSALTYNDKGIINKVKEVTDGKGVQVVFDALGGPVFETAVKCVAHEGKVVVAGHAIRQAPPIKVAEVLPQSFSIMGVSLRNYLVADYETYRQAVQDALDMCEQELINPYVSQVLKLSEVNKGFKKLEDTNCPGKVLIEMDD</sequence>
<dbReference type="InterPro" id="IPR051397">
    <property type="entry name" value="Zn-ADH-like_protein"/>
</dbReference>
<comment type="similarity">
    <text evidence="2">Belongs to the zinc-containing alcohol dehydrogenase family.</text>
</comment>
<name>A0AAN9Z5J2_9ORTH</name>
<evidence type="ECO:0000313" key="5">
    <source>
        <dbReference type="Proteomes" id="UP001378592"/>
    </source>
</evidence>
<dbReference type="Gene3D" id="3.40.50.720">
    <property type="entry name" value="NAD(P)-binding Rossmann-like Domain"/>
    <property type="match status" value="1"/>
</dbReference>
<keyword evidence="5" id="KW-1185">Reference proteome</keyword>
<dbReference type="Proteomes" id="UP001378592">
    <property type="component" value="Unassembled WGS sequence"/>
</dbReference>
<evidence type="ECO:0000256" key="2">
    <source>
        <dbReference type="RuleBase" id="RU361277"/>
    </source>
</evidence>
<keyword evidence="2" id="KW-0479">Metal-binding</keyword>
<proteinExistence type="inferred from homology"/>
<evidence type="ECO:0000313" key="4">
    <source>
        <dbReference type="EMBL" id="KAK7863774.1"/>
    </source>
</evidence>
<dbReference type="Pfam" id="PF08240">
    <property type="entry name" value="ADH_N"/>
    <property type="match status" value="1"/>
</dbReference>
<dbReference type="InterPro" id="IPR011032">
    <property type="entry name" value="GroES-like_sf"/>
</dbReference>
<dbReference type="SUPFAM" id="SSF51735">
    <property type="entry name" value="NAD(P)-binding Rossmann-fold domains"/>
    <property type="match status" value="1"/>
</dbReference>
<dbReference type="InterPro" id="IPR013149">
    <property type="entry name" value="ADH-like_C"/>
</dbReference>
<dbReference type="PANTHER" id="PTHR43677:SF4">
    <property type="entry name" value="QUINONE OXIDOREDUCTASE-LIKE PROTEIN 2"/>
    <property type="match status" value="1"/>
</dbReference>
<comment type="cofactor">
    <cofactor evidence="2">
        <name>Zn(2+)</name>
        <dbReference type="ChEBI" id="CHEBI:29105"/>
    </cofactor>
</comment>
<dbReference type="InterPro" id="IPR020843">
    <property type="entry name" value="ER"/>
</dbReference>
<evidence type="ECO:0000256" key="1">
    <source>
        <dbReference type="ARBA" id="ARBA00023002"/>
    </source>
</evidence>
<dbReference type="SMART" id="SM00829">
    <property type="entry name" value="PKS_ER"/>
    <property type="match status" value="1"/>
</dbReference>
<dbReference type="Pfam" id="PF00107">
    <property type="entry name" value="ADH_zinc_N"/>
    <property type="match status" value="1"/>
</dbReference>
<dbReference type="GO" id="GO:0005739">
    <property type="term" value="C:mitochondrion"/>
    <property type="evidence" value="ECO:0007669"/>
    <property type="project" value="TreeGrafter"/>
</dbReference>
<dbReference type="GO" id="GO:0016491">
    <property type="term" value="F:oxidoreductase activity"/>
    <property type="evidence" value="ECO:0007669"/>
    <property type="project" value="UniProtKB-KW"/>
</dbReference>
<organism evidence="4 5">
    <name type="scientific">Gryllus longicercus</name>
    <dbReference type="NCBI Taxonomy" id="2509291"/>
    <lineage>
        <taxon>Eukaryota</taxon>
        <taxon>Metazoa</taxon>
        <taxon>Ecdysozoa</taxon>
        <taxon>Arthropoda</taxon>
        <taxon>Hexapoda</taxon>
        <taxon>Insecta</taxon>
        <taxon>Pterygota</taxon>
        <taxon>Neoptera</taxon>
        <taxon>Polyneoptera</taxon>
        <taxon>Orthoptera</taxon>
        <taxon>Ensifera</taxon>
        <taxon>Gryllidea</taxon>
        <taxon>Grylloidea</taxon>
        <taxon>Gryllidae</taxon>
        <taxon>Gryllinae</taxon>
        <taxon>Gryllus</taxon>
    </lineage>
</organism>
<comment type="caution">
    <text evidence="4">The sequence shown here is derived from an EMBL/GenBank/DDBJ whole genome shotgun (WGS) entry which is preliminary data.</text>
</comment>
<keyword evidence="1" id="KW-0560">Oxidoreductase</keyword>
<reference evidence="4 5" key="1">
    <citation type="submission" date="2024-03" db="EMBL/GenBank/DDBJ databases">
        <title>The genome assembly and annotation of the cricket Gryllus longicercus Weissman &amp; Gray.</title>
        <authorList>
            <person name="Szrajer S."/>
            <person name="Gray D."/>
            <person name="Ylla G."/>
        </authorList>
    </citation>
    <scope>NUCLEOTIDE SEQUENCE [LARGE SCALE GENOMIC DNA]</scope>
    <source>
        <strain evidence="4">DAG 2021-001</strain>
        <tissue evidence="4">Whole body minus gut</tissue>
    </source>
</reference>
<dbReference type="SUPFAM" id="SSF50129">
    <property type="entry name" value="GroES-like"/>
    <property type="match status" value="1"/>
</dbReference>
<dbReference type="PANTHER" id="PTHR43677">
    <property type="entry name" value="SHORT-CHAIN DEHYDROGENASE/REDUCTASE"/>
    <property type="match status" value="1"/>
</dbReference>